<keyword evidence="1" id="KW-0614">Plasmid</keyword>
<name>A0ABZ2BKK1_9HYPH</name>
<dbReference type="RefSeq" id="WP_331376990.1">
    <property type="nucleotide sequence ID" value="NZ_CP133152.1"/>
</dbReference>
<evidence type="ECO:0000313" key="2">
    <source>
        <dbReference type="Proteomes" id="UP001432360"/>
    </source>
</evidence>
<geneLocation type="plasmid" evidence="1 2">
    <name>pSchITTGS70d</name>
</geneLocation>
<accession>A0ABZ2BKK1</accession>
<organism evidence="1 2">
    <name type="scientific">Sinorhizobium chiapasense</name>
    <dbReference type="NCBI Taxonomy" id="501572"/>
    <lineage>
        <taxon>Bacteria</taxon>
        <taxon>Pseudomonadati</taxon>
        <taxon>Pseudomonadota</taxon>
        <taxon>Alphaproteobacteria</taxon>
        <taxon>Hyphomicrobiales</taxon>
        <taxon>Rhizobiaceae</taxon>
        <taxon>Sinorhizobium/Ensifer group</taxon>
        <taxon>Sinorhizobium</taxon>
    </lineage>
</organism>
<reference evidence="1" key="1">
    <citation type="submission" date="2023-08" db="EMBL/GenBank/DDBJ databases">
        <title>Complete genome sequence of Sinorhizobium chiapanecum ITTG S70 isolated from Acaciella angustissima nodules in Chiapas-Mexico.</title>
        <authorList>
            <person name="Rincon-Rosales R."/>
            <person name="Rogel M.A."/>
            <person name="Rincon-Medina C.I."/>
            <person name="Guerrero G."/>
            <person name="Manzano-Gomez L.A."/>
            <person name="Lopez-Lopez A."/>
            <person name="Rincon Molina F.A."/>
            <person name="Martinez-Romero E."/>
        </authorList>
    </citation>
    <scope>NUCLEOTIDE SEQUENCE</scope>
    <source>
        <strain evidence="1">ITTG S70</strain>
        <plasmid evidence="1">pSchITTGS70d</plasmid>
    </source>
</reference>
<dbReference type="Proteomes" id="UP001432360">
    <property type="component" value="Plasmid pSchITTGS70d"/>
</dbReference>
<proteinExistence type="predicted"/>
<sequence length="56" mass="6415">MLERLKKLIEPLILSGALTHPRPEGSFYRFTYGPRALIRGARVRIHDRFALSPPQA</sequence>
<evidence type="ECO:0000313" key="1">
    <source>
        <dbReference type="EMBL" id="WVT07982.1"/>
    </source>
</evidence>
<keyword evidence="2" id="KW-1185">Reference proteome</keyword>
<protein>
    <submittedName>
        <fullName evidence="1">Uncharacterized protein</fullName>
    </submittedName>
</protein>
<gene>
    <name evidence="1" type="ORF">RB548_27875</name>
</gene>
<dbReference type="EMBL" id="CP133152">
    <property type="protein sequence ID" value="WVT07982.1"/>
    <property type="molecule type" value="Genomic_DNA"/>
</dbReference>